<name>R7QFJ2_CHOCR</name>
<dbReference type="KEGG" id="ccp:CHC_T00004611001"/>
<keyword evidence="2" id="KW-1185">Reference proteome</keyword>
<proteinExistence type="predicted"/>
<evidence type="ECO:0000313" key="1">
    <source>
        <dbReference type="EMBL" id="CDF36221.1"/>
    </source>
</evidence>
<dbReference type="EMBL" id="HG001766">
    <property type="protein sequence ID" value="CDF36221.1"/>
    <property type="molecule type" value="Genomic_DNA"/>
</dbReference>
<accession>R7QFJ2</accession>
<evidence type="ECO:0000313" key="2">
    <source>
        <dbReference type="Proteomes" id="UP000012073"/>
    </source>
</evidence>
<dbReference type="RefSeq" id="XP_005716040.1">
    <property type="nucleotide sequence ID" value="XM_005715983.1"/>
</dbReference>
<organism evidence="1 2">
    <name type="scientific">Chondrus crispus</name>
    <name type="common">Carrageen Irish moss</name>
    <name type="synonym">Polymorpha crispa</name>
    <dbReference type="NCBI Taxonomy" id="2769"/>
    <lineage>
        <taxon>Eukaryota</taxon>
        <taxon>Rhodophyta</taxon>
        <taxon>Florideophyceae</taxon>
        <taxon>Rhodymeniophycidae</taxon>
        <taxon>Gigartinales</taxon>
        <taxon>Gigartinaceae</taxon>
        <taxon>Chondrus</taxon>
    </lineage>
</organism>
<sequence length="36" mass="4256">MARHGTEPLARFDKDVCRYTLVYKRELKLFTGGRAR</sequence>
<dbReference type="Gramene" id="CDF36221">
    <property type="protein sequence ID" value="CDF36221"/>
    <property type="gene ID" value="CHC_T00004611001"/>
</dbReference>
<gene>
    <name evidence="1" type="ORF">CHC_T00004611001</name>
</gene>
<protein>
    <submittedName>
        <fullName evidence="1">Uncharacterized protein</fullName>
    </submittedName>
</protein>
<reference evidence="2" key="1">
    <citation type="journal article" date="2013" name="Proc. Natl. Acad. Sci. U.S.A.">
        <title>Genome structure and metabolic features in the red seaweed Chondrus crispus shed light on evolution of the Archaeplastida.</title>
        <authorList>
            <person name="Collen J."/>
            <person name="Porcel B."/>
            <person name="Carre W."/>
            <person name="Ball S.G."/>
            <person name="Chaparro C."/>
            <person name="Tonon T."/>
            <person name="Barbeyron T."/>
            <person name="Michel G."/>
            <person name="Noel B."/>
            <person name="Valentin K."/>
            <person name="Elias M."/>
            <person name="Artiguenave F."/>
            <person name="Arun A."/>
            <person name="Aury J.M."/>
            <person name="Barbosa-Neto J.F."/>
            <person name="Bothwell J.H."/>
            <person name="Bouget F.Y."/>
            <person name="Brillet L."/>
            <person name="Cabello-Hurtado F."/>
            <person name="Capella-Gutierrez S."/>
            <person name="Charrier B."/>
            <person name="Cladiere L."/>
            <person name="Cock J.M."/>
            <person name="Coelho S.M."/>
            <person name="Colleoni C."/>
            <person name="Czjzek M."/>
            <person name="Da Silva C."/>
            <person name="Delage L."/>
            <person name="Denoeud F."/>
            <person name="Deschamps P."/>
            <person name="Dittami S.M."/>
            <person name="Gabaldon T."/>
            <person name="Gachon C.M."/>
            <person name="Groisillier A."/>
            <person name="Herve C."/>
            <person name="Jabbari K."/>
            <person name="Katinka M."/>
            <person name="Kloareg B."/>
            <person name="Kowalczyk N."/>
            <person name="Labadie K."/>
            <person name="Leblanc C."/>
            <person name="Lopez P.J."/>
            <person name="McLachlan D.H."/>
            <person name="Meslet-Cladiere L."/>
            <person name="Moustafa A."/>
            <person name="Nehr Z."/>
            <person name="Nyvall Collen P."/>
            <person name="Panaud O."/>
            <person name="Partensky F."/>
            <person name="Poulain J."/>
            <person name="Rensing S.A."/>
            <person name="Rousvoal S."/>
            <person name="Samson G."/>
            <person name="Symeonidi A."/>
            <person name="Weissenbach J."/>
            <person name="Zambounis A."/>
            <person name="Wincker P."/>
            <person name="Boyen C."/>
        </authorList>
    </citation>
    <scope>NUCLEOTIDE SEQUENCE [LARGE SCALE GENOMIC DNA]</scope>
    <source>
        <strain evidence="2">cv. Stackhouse</strain>
    </source>
</reference>
<dbReference type="GeneID" id="17323751"/>
<dbReference type="Proteomes" id="UP000012073">
    <property type="component" value="Unassembled WGS sequence"/>
</dbReference>
<dbReference type="AlphaFoldDB" id="R7QFJ2"/>